<evidence type="ECO:0000313" key="2">
    <source>
        <dbReference type="EMBL" id="ACF43674.1"/>
    </source>
</evidence>
<dbReference type="EMBL" id="CP001110">
    <property type="protein sequence ID" value="ACF44144.1"/>
    <property type="molecule type" value="Genomic_DNA"/>
</dbReference>
<name>B4S9X8_PELPB</name>
<dbReference type="EMBL" id="CP001110">
    <property type="protein sequence ID" value="ACF44540.1"/>
    <property type="molecule type" value="Genomic_DNA"/>
</dbReference>
<dbReference type="EMBL" id="CP001110">
    <property type="protein sequence ID" value="ACF43674.1"/>
    <property type="molecule type" value="Genomic_DNA"/>
</dbReference>
<evidence type="ECO:0008006" key="8">
    <source>
        <dbReference type="Google" id="ProtNLM"/>
    </source>
</evidence>
<evidence type="ECO:0000313" key="5">
    <source>
        <dbReference type="EMBL" id="ACF44540.1"/>
    </source>
</evidence>
<organism evidence="2 7">
    <name type="scientific">Pelodictyon phaeoclathratiforme (strain DSM 5477 / BU-1)</name>
    <dbReference type="NCBI Taxonomy" id="324925"/>
    <lineage>
        <taxon>Bacteria</taxon>
        <taxon>Pseudomonadati</taxon>
        <taxon>Chlorobiota</taxon>
        <taxon>Chlorobiia</taxon>
        <taxon>Chlorobiales</taxon>
        <taxon>Chlorobiaceae</taxon>
        <taxon>Chlorobium/Pelodictyon group</taxon>
        <taxon>Pelodictyon</taxon>
    </lineage>
</organism>
<keyword evidence="7" id="KW-1185">Reference proteome</keyword>
<evidence type="ECO:0000313" key="4">
    <source>
        <dbReference type="EMBL" id="ACF44492.1"/>
    </source>
</evidence>
<dbReference type="HOGENOM" id="CLU_139655_0_0_10"/>
<dbReference type="KEGG" id="pph:Ppha_2646"/>
<dbReference type="NCBIfam" id="NF033593">
    <property type="entry name" value="transpos_ISNCY_1"/>
    <property type="match status" value="1"/>
</dbReference>
<dbReference type="KEGG" id="pph:Ppha_1413"/>
<dbReference type="KEGG" id="pph:Ppha_2347"/>
<dbReference type="KEGG" id="pph:Ppha_2297"/>
<gene>
    <name evidence="1" type="ordered locus">Ppha_0120</name>
    <name evidence="2" type="ordered locus">Ppha_1413</name>
    <name evidence="3" type="ordered locus">Ppha_1922</name>
    <name evidence="4" type="ordered locus">Ppha_2297</name>
    <name evidence="5" type="ordered locus">Ppha_2347</name>
    <name evidence="6" type="ordered locus">Ppha_2646</name>
</gene>
<dbReference type="eggNOG" id="COG3039">
    <property type="taxonomic scope" value="Bacteria"/>
</dbReference>
<protein>
    <recommendedName>
        <fullName evidence="8">Transposase IS4 family protein</fullName>
    </recommendedName>
</protein>
<dbReference type="EMBL" id="CP001110">
    <property type="protein sequence ID" value="ACF42473.1"/>
    <property type="molecule type" value="Genomic_DNA"/>
</dbReference>
<dbReference type="STRING" id="324925.Ppha_0120"/>
<accession>B4S9X8</accession>
<proteinExistence type="predicted"/>
<dbReference type="AlphaFoldDB" id="B4S9X8"/>
<dbReference type="EMBL" id="CP001110">
    <property type="protein sequence ID" value="ACF44492.1"/>
    <property type="molecule type" value="Genomic_DNA"/>
</dbReference>
<sequence length="493" mass="56886">MRSVINHQMMFGRTDISAIVFDPKSRDDIPKILRGLQGIYTDEELRKRVFAILEEVRPERKKGEGKADPNTGRPGMEQWAILVLGVVRLGINADYDRLHELVNHHDTLRQMLGHNDWTDKTSYELQTIKDNVRLFTPELLDRINQEIVRAGHTLVKKKEEENFPLMARGDSFVVETNVHFPADTSQLFDAIRKAIEVCAKWSFDEGLSQWRQYDHNIRHIKRMRRIVQQLKHSTSKKPEKKALKDQQIKQALLDYLAAVDYQLQRAVRTGAELGGLNPLRLSQLNGYIAHAEVQMGQIRRRINDEVIPHAEKVFSIFQPHTEWISKGKAGVPVELGLRVCIIEDQYRFILHHQVMEKVVDSDIAVSIIEETKQRFPNLRSISYDKGFHSPDNQRDLKALLEKVVMPKKGKLSKIDKAHESEPEFRRLRRQHSAVESAINALEVHGLDICPDDGIKGFNRYVALAVLARNIHRYGALLYKQDAKRHRGPYKKAA</sequence>
<evidence type="ECO:0000313" key="6">
    <source>
        <dbReference type="EMBL" id="ACF44806.1"/>
    </source>
</evidence>
<dbReference type="Proteomes" id="UP000002724">
    <property type="component" value="Chromosome"/>
</dbReference>
<evidence type="ECO:0000313" key="1">
    <source>
        <dbReference type="EMBL" id="ACF42473.1"/>
    </source>
</evidence>
<dbReference type="KEGG" id="pph:Ppha_1922"/>
<dbReference type="EMBL" id="CP001110">
    <property type="protein sequence ID" value="ACF44806.1"/>
    <property type="molecule type" value="Genomic_DNA"/>
</dbReference>
<reference evidence="2 7" key="1">
    <citation type="submission" date="2008-06" db="EMBL/GenBank/DDBJ databases">
        <title>Complete sequence of Pelodictyon phaeoclathratiforme BU-1.</title>
        <authorList>
            <consortium name="US DOE Joint Genome Institute"/>
            <person name="Lucas S."/>
            <person name="Copeland A."/>
            <person name="Lapidus A."/>
            <person name="Glavina del Rio T."/>
            <person name="Dalin E."/>
            <person name="Tice H."/>
            <person name="Bruce D."/>
            <person name="Goodwin L."/>
            <person name="Pitluck S."/>
            <person name="Schmutz J."/>
            <person name="Larimer F."/>
            <person name="Land M."/>
            <person name="Hauser L."/>
            <person name="Kyrpides N."/>
            <person name="Mikhailova N."/>
            <person name="Liu Z."/>
            <person name="Li T."/>
            <person name="Zhao F."/>
            <person name="Overmann J."/>
            <person name="Bryant D.A."/>
            <person name="Richardson P."/>
        </authorList>
    </citation>
    <scope>NUCLEOTIDE SEQUENCE [LARGE SCALE GENOMIC DNA]</scope>
    <source>
        <strain evidence="2">BU-1</strain>
        <strain evidence="7">DSM 5477 / BU-1</strain>
    </source>
</reference>
<dbReference type="KEGG" id="pph:Ppha_0120"/>
<evidence type="ECO:0000313" key="3">
    <source>
        <dbReference type="EMBL" id="ACF44144.1"/>
    </source>
</evidence>
<evidence type="ECO:0000313" key="7">
    <source>
        <dbReference type="Proteomes" id="UP000002724"/>
    </source>
</evidence>